<dbReference type="GO" id="GO:0019773">
    <property type="term" value="C:proteasome core complex, alpha-subunit complex"/>
    <property type="evidence" value="ECO:0007669"/>
    <property type="project" value="InterPro"/>
</dbReference>
<dbReference type="PROSITE" id="PS00388">
    <property type="entry name" value="PROTEASOME_ALPHA_1"/>
    <property type="match status" value="1"/>
</dbReference>
<comment type="subunit">
    <text evidence="2">The 26S proteasome consists of a 20S proteasome core and two 19S regulatory subunits.</text>
</comment>
<comment type="subcellular location">
    <subcellularLocation>
        <location evidence="2">Cytoplasm</location>
    </subcellularLocation>
    <subcellularLocation>
        <location evidence="2">Nucleus</location>
    </subcellularLocation>
</comment>
<reference evidence="4 5" key="1">
    <citation type="journal article" date="2007" name="Proc. Natl. Acad. Sci. U.S.A.">
        <title>Nucleomorph genome of Hemiselmis andersenii reveals complete intron loss and compaction as a driver of protein structure and function.</title>
        <authorList>
            <person name="Lane C.E."/>
            <person name="van den Heuvel K."/>
            <person name="Kozera C."/>
            <person name="Curtis B.A."/>
            <person name="Parsons B.J."/>
            <person name="Bowman S."/>
            <person name="Archibald J.M."/>
        </authorList>
    </citation>
    <scope>NUCLEOTIDE SEQUENCE [LARGE SCALE GENOMIC DNA]</scope>
    <source>
        <strain evidence="4 5">CCMP644</strain>
    </source>
</reference>
<accession>A9BLC6</accession>
<evidence type="ECO:0000256" key="1">
    <source>
        <dbReference type="ARBA" id="ARBA00022942"/>
    </source>
</evidence>
<organism evidence="4 5">
    <name type="scientific">Hemiselmis andersenii</name>
    <name type="common">Cryptophyte alga</name>
    <dbReference type="NCBI Taxonomy" id="464988"/>
    <lineage>
        <taxon>Eukaryota</taxon>
        <taxon>Cryptophyceae</taxon>
        <taxon>Cryptomonadales</taxon>
        <taxon>Hemiselmidaceae</taxon>
        <taxon>Hemiselmis</taxon>
    </lineage>
</organism>
<dbReference type="GO" id="GO:0006511">
    <property type="term" value="P:ubiquitin-dependent protein catabolic process"/>
    <property type="evidence" value="ECO:0007669"/>
    <property type="project" value="InterPro"/>
</dbReference>
<dbReference type="PANTHER" id="PTHR11599">
    <property type="entry name" value="PROTEASOME SUBUNIT ALPHA/BETA"/>
    <property type="match status" value="1"/>
</dbReference>
<comment type="similarity">
    <text evidence="2">Belongs to the peptidase T1A family.</text>
</comment>
<dbReference type="Proteomes" id="UP000243127">
    <property type="component" value="Nucleomorph 3"/>
</dbReference>
<gene>
    <name evidence="4" type="ORF">HAN_3g508</name>
</gene>
<keyword evidence="2" id="KW-0963">Cytoplasm</keyword>
<dbReference type="GO" id="GO:0005634">
    <property type="term" value="C:nucleus"/>
    <property type="evidence" value="ECO:0007669"/>
    <property type="project" value="UniProtKB-SubCell"/>
</dbReference>
<dbReference type="GeneID" id="5739445"/>
<feature type="domain" description="Proteasome alpha-type subunits" evidence="3">
    <location>
        <begin position="9"/>
        <end position="31"/>
    </location>
</feature>
<name>A9BLC6_HEMAN</name>
<dbReference type="RefSeq" id="XP_001712634.1">
    <property type="nucleotide sequence ID" value="XM_001712582.1"/>
</dbReference>
<geneLocation type="nucleomorph" evidence="4"/>
<dbReference type="Gene3D" id="3.60.20.10">
    <property type="entry name" value="Glutamine Phosphoribosylpyrophosphate, subunit 1, domain 1"/>
    <property type="match status" value="1"/>
</dbReference>
<dbReference type="AlphaFoldDB" id="A9BLC6"/>
<dbReference type="InterPro" id="IPR001353">
    <property type="entry name" value="Proteasome_sua/b"/>
</dbReference>
<evidence type="ECO:0000259" key="3">
    <source>
        <dbReference type="PROSITE" id="PS00388"/>
    </source>
</evidence>
<dbReference type="GO" id="GO:0005737">
    <property type="term" value="C:cytoplasm"/>
    <property type="evidence" value="ECO:0007669"/>
    <property type="project" value="UniProtKB-SubCell"/>
</dbReference>
<dbReference type="Pfam" id="PF10584">
    <property type="entry name" value="Proteasome_A_N"/>
    <property type="match status" value="1"/>
</dbReference>
<dbReference type="InterPro" id="IPR000426">
    <property type="entry name" value="Proteasome_asu_N"/>
</dbReference>
<evidence type="ECO:0000256" key="2">
    <source>
        <dbReference type="RuleBase" id="RU000551"/>
    </source>
</evidence>
<proteinExistence type="inferred from homology"/>
<evidence type="ECO:0000313" key="4">
    <source>
        <dbReference type="EMBL" id="ABW98309.1"/>
    </source>
</evidence>
<evidence type="ECO:0000313" key="5">
    <source>
        <dbReference type="Proteomes" id="UP000243127"/>
    </source>
</evidence>
<dbReference type="InterPro" id="IPR029055">
    <property type="entry name" value="Ntn_hydrolases_N"/>
</dbReference>
<dbReference type="SUPFAM" id="SSF56235">
    <property type="entry name" value="N-terminal nucleophile aminohydrolases (Ntn hydrolases)"/>
    <property type="match status" value="1"/>
</dbReference>
<sequence length="243" mass="28369">MKRGGSFGYDQHITIFSPDGKLFQVEYAFRATQNKNSTCIITKNKDTVSLVMFRNKKNENSLNPVFKFFALNNFIGTFHSGFQSDIQMKFKEITEESVKYFQKFKSPISMDFLAKKISDMNQTFTQYAYMRPLAVRTVILGIDQESGPQIFKCEPSGFCSSHEICAIGEKESFLDPWILNNATQKLKKSYNFFHSTKAALWILQKILRYKLIQEEIEVIIFSKEKNPYRKLNPREKELILRNL</sequence>
<dbReference type="InterPro" id="IPR050115">
    <property type="entry name" value="Proteasome_alpha"/>
</dbReference>
<keyword evidence="2" id="KW-0539">Nucleus</keyword>
<dbReference type="Pfam" id="PF00227">
    <property type="entry name" value="Proteasome"/>
    <property type="match status" value="1"/>
</dbReference>
<dbReference type="EMBL" id="CP000883">
    <property type="protein sequence ID" value="ABW98309.1"/>
    <property type="molecule type" value="Genomic_DNA"/>
</dbReference>
<keyword evidence="4" id="KW-0542">Nucleomorph</keyword>
<keyword evidence="1 2" id="KW-0647">Proteasome</keyword>
<protein>
    <recommendedName>
        <fullName evidence="2">Proteasome subunit alpha type</fullName>
    </recommendedName>
</protein>
<dbReference type="SMART" id="SM00948">
    <property type="entry name" value="Proteasome_A_N"/>
    <property type="match status" value="1"/>
</dbReference>